<keyword evidence="2" id="KW-0813">Transport</keyword>
<dbReference type="HOGENOM" id="CLU_016838_1_0_9"/>
<keyword evidence="3 5" id="KW-0732">Signal</keyword>
<evidence type="ECO:0000256" key="2">
    <source>
        <dbReference type="ARBA" id="ARBA00022448"/>
    </source>
</evidence>
<dbReference type="RefSeq" id="WP_007785889.1">
    <property type="nucleotide sequence ID" value="NZ_CM001441.1"/>
</dbReference>
<name>H5XXB5_9FIRM</name>
<comment type="similarity">
    <text evidence="1">Belongs to the bacterial solute-binding protein 9 family.</text>
</comment>
<dbReference type="Gene3D" id="3.40.50.1980">
    <property type="entry name" value="Nitrogenase molybdenum iron protein domain"/>
    <property type="match status" value="2"/>
</dbReference>
<dbReference type="PANTHER" id="PTHR42953">
    <property type="entry name" value="HIGH-AFFINITY ZINC UPTAKE SYSTEM PROTEIN ZNUA-RELATED"/>
    <property type="match status" value="1"/>
</dbReference>
<dbReference type="InterPro" id="IPR006127">
    <property type="entry name" value="ZnuA-like"/>
</dbReference>
<evidence type="ECO:0000256" key="5">
    <source>
        <dbReference type="SAM" id="SignalP"/>
    </source>
</evidence>
<keyword evidence="7" id="KW-1185">Reference proteome</keyword>
<organism evidence="6 7">
    <name type="scientific">Desulfosporosinus youngiae DSM 17734</name>
    <dbReference type="NCBI Taxonomy" id="768710"/>
    <lineage>
        <taxon>Bacteria</taxon>
        <taxon>Bacillati</taxon>
        <taxon>Bacillota</taxon>
        <taxon>Clostridia</taxon>
        <taxon>Eubacteriales</taxon>
        <taxon>Desulfitobacteriaceae</taxon>
        <taxon>Desulfosporosinus</taxon>
    </lineage>
</organism>
<evidence type="ECO:0000313" key="7">
    <source>
        <dbReference type="Proteomes" id="UP000005104"/>
    </source>
</evidence>
<dbReference type="Proteomes" id="UP000005104">
    <property type="component" value="Chromosome"/>
</dbReference>
<feature type="chain" id="PRO_5003600961" evidence="5">
    <location>
        <begin position="24"/>
        <end position="287"/>
    </location>
</feature>
<reference evidence="6 7" key="1">
    <citation type="submission" date="2011-11" db="EMBL/GenBank/DDBJ databases">
        <title>The Noncontiguous Finished genome of Desulfosporosinus youngiae DSM 17734.</title>
        <authorList>
            <consortium name="US DOE Joint Genome Institute (JGI-PGF)"/>
            <person name="Lucas S."/>
            <person name="Han J."/>
            <person name="Lapidus A."/>
            <person name="Cheng J.-F."/>
            <person name="Goodwin L."/>
            <person name="Pitluck S."/>
            <person name="Peters L."/>
            <person name="Ovchinnikova G."/>
            <person name="Lu M."/>
            <person name="Land M.L."/>
            <person name="Hauser L."/>
            <person name="Pester M."/>
            <person name="Spring S."/>
            <person name="Ollivier B."/>
            <person name="Rattei T."/>
            <person name="Klenk H.-P."/>
            <person name="Wagner M."/>
            <person name="Loy A."/>
            <person name="Woyke T.J."/>
        </authorList>
    </citation>
    <scope>NUCLEOTIDE SEQUENCE [LARGE SCALE GENOMIC DNA]</scope>
    <source>
        <strain evidence="6 7">DSM 17734</strain>
    </source>
</reference>
<sequence length="287" mass="31726">MKRVMIILVTLMSCFLLMTGCSRTEKTEASDIKTTVAVTVLPQKALVEAVGGNLVEVIAIVPPGNSPGNYEPTPLEMEAFSKSAIYFTIGVPTEKANILPKAKDMIVVDLNTKVAEKYPDLEFSPGKRDPHIWLSPKRAKVMVETIAQEMSSLDVKNAEIYKQNAEEYLKKLDQLDRDIKAMVEGLNNKTFIVFHPAYGYLADDYGLTMYALEQSGKEATPQHLAEMIDLAKAENIKVIFSQAEIDSKQPQAFAEEIGGIKEMLNPLSADYITNLQTMAKAITGTMK</sequence>
<dbReference type="eggNOG" id="COG0803">
    <property type="taxonomic scope" value="Bacteria"/>
</dbReference>
<feature type="coiled-coil region" evidence="4">
    <location>
        <begin position="158"/>
        <end position="185"/>
    </location>
</feature>
<evidence type="ECO:0000256" key="3">
    <source>
        <dbReference type="ARBA" id="ARBA00022729"/>
    </source>
</evidence>
<evidence type="ECO:0000313" key="6">
    <source>
        <dbReference type="EMBL" id="EHQ91121.1"/>
    </source>
</evidence>
<evidence type="ECO:0000256" key="1">
    <source>
        <dbReference type="ARBA" id="ARBA00011028"/>
    </source>
</evidence>
<dbReference type="AlphaFoldDB" id="H5XXB5"/>
<dbReference type="EMBL" id="CM001441">
    <property type="protein sequence ID" value="EHQ91121.1"/>
    <property type="molecule type" value="Genomic_DNA"/>
</dbReference>
<dbReference type="GO" id="GO:0030001">
    <property type="term" value="P:metal ion transport"/>
    <property type="evidence" value="ECO:0007669"/>
    <property type="project" value="InterPro"/>
</dbReference>
<dbReference type="PANTHER" id="PTHR42953:SF3">
    <property type="entry name" value="HIGH-AFFINITY ZINC UPTAKE SYSTEM PROTEIN ZNUA"/>
    <property type="match status" value="1"/>
</dbReference>
<dbReference type="Pfam" id="PF01297">
    <property type="entry name" value="ZnuA"/>
    <property type="match status" value="1"/>
</dbReference>
<gene>
    <name evidence="6" type="ORF">DesyoDRAFT_4162</name>
</gene>
<feature type="signal peptide" evidence="5">
    <location>
        <begin position="1"/>
        <end position="23"/>
    </location>
</feature>
<accession>H5XXB5</accession>
<dbReference type="SUPFAM" id="SSF53807">
    <property type="entry name" value="Helical backbone' metal receptor"/>
    <property type="match status" value="1"/>
</dbReference>
<evidence type="ECO:0000256" key="4">
    <source>
        <dbReference type="SAM" id="Coils"/>
    </source>
</evidence>
<dbReference type="OrthoDB" id="9810636at2"/>
<dbReference type="InterPro" id="IPR050492">
    <property type="entry name" value="Bact_metal-bind_prot9"/>
</dbReference>
<dbReference type="STRING" id="768710.DesyoDRAFT_4162"/>
<dbReference type="PROSITE" id="PS51257">
    <property type="entry name" value="PROKAR_LIPOPROTEIN"/>
    <property type="match status" value="1"/>
</dbReference>
<keyword evidence="4" id="KW-0175">Coiled coil</keyword>
<protein>
    <submittedName>
        <fullName evidence="6">ABC-type metal ion transport system, periplasmic component/surface adhesin</fullName>
    </submittedName>
</protein>
<dbReference type="GO" id="GO:0046872">
    <property type="term" value="F:metal ion binding"/>
    <property type="evidence" value="ECO:0007669"/>
    <property type="project" value="InterPro"/>
</dbReference>
<proteinExistence type="inferred from homology"/>